<keyword evidence="4 8" id="KW-1133">Transmembrane helix</keyword>
<accession>A0A5D2CZG6</accession>
<dbReference type="Proteomes" id="UP000323506">
    <property type="component" value="Chromosome D04"/>
</dbReference>
<feature type="transmembrane region" description="Helical" evidence="8">
    <location>
        <begin position="386"/>
        <end position="409"/>
    </location>
</feature>
<dbReference type="Gene3D" id="1.25.40.20">
    <property type="entry name" value="Ankyrin repeat-containing domain"/>
    <property type="match status" value="2"/>
</dbReference>
<feature type="repeat" description="ANK" evidence="7">
    <location>
        <begin position="223"/>
        <end position="245"/>
    </location>
</feature>
<protein>
    <recommendedName>
        <fullName evidence="9">PGG domain-containing protein</fullName>
    </recommendedName>
</protein>
<organism evidence="10 11">
    <name type="scientific">Gossypium darwinii</name>
    <name type="common">Darwin's cotton</name>
    <name type="synonym">Gossypium barbadense var. darwinii</name>
    <dbReference type="NCBI Taxonomy" id="34276"/>
    <lineage>
        <taxon>Eukaryota</taxon>
        <taxon>Viridiplantae</taxon>
        <taxon>Streptophyta</taxon>
        <taxon>Embryophyta</taxon>
        <taxon>Tracheophyta</taxon>
        <taxon>Spermatophyta</taxon>
        <taxon>Magnoliopsida</taxon>
        <taxon>eudicotyledons</taxon>
        <taxon>Gunneridae</taxon>
        <taxon>Pentapetalae</taxon>
        <taxon>rosids</taxon>
        <taxon>malvids</taxon>
        <taxon>Malvales</taxon>
        <taxon>Malvaceae</taxon>
        <taxon>Malvoideae</taxon>
        <taxon>Gossypium</taxon>
    </lineage>
</organism>
<dbReference type="Pfam" id="PF00023">
    <property type="entry name" value="Ank"/>
    <property type="match status" value="1"/>
</dbReference>
<evidence type="ECO:0000256" key="8">
    <source>
        <dbReference type="SAM" id="Phobius"/>
    </source>
</evidence>
<evidence type="ECO:0000256" key="7">
    <source>
        <dbReference type="PROSITE-ProRule" id="PRU00023"/>
    </source>
</evidence>
<dbReference type="Pfam" id="PF13962">
    <property type="entry name" value="PGG"/>
    <property type="match status" value="1"/>
</dbReference>
<feature type="transmembrane region" description="Helical" evidence="8">
    <location>
        <begin position="429"/>
        <end position="449"/>
    </location>
</feature>
<evidence type="ECO:0000256" key="1">
    <source>
        <dbReference type="ARBA" id="ARBA00004141"/>
    </source>
</evidence>
<name>A0A5D2CZG6_GOSDA</name>
<dbReference type="SMART" id="SM00248">
    <property type="entry name" value="ANK"/>
    <property type="match status" value="5"/>
</dbReference>
<dbReference type="GO" id="GO:0005886">
    <property type="term" value="C:plasma membrane"/>
    <property type="evidence" value="ECO:0007669"/>
    <property type="project" value="TreeGrafter"/>
</dbReference>
<evidence type="ECO:0000256" key="4">
    <source>
        <dbReference type="ARBA" id="ARBA00022989"/>
    </source>
</evidence>
<sequence>MGPTLNEIVISSGEPEKPAENITYMDASLYKAAAIGKIEEFNNYQRPELESLKTPNHDNVLHVNLSDFIEQILFKCPSLLRQTNAKGQTPLHVAARNGHSAIVKLLIKSRAKATDEDLKKLGMDQLNAVREMLRNTDQESNTALHVAARYGHVEVVQELLEFENPDFPYFVNRNQETPLHIAARRINWTALHAAAMAGDVGTLKATKIIVENKGDMTKETDENGHTPLHYAAHLGHDSVVEELLKWDLLAAYVGDKEWEMTPLLMAARQGHGQIVTKILSSCPGCCEKVDKRGWITFSFCGVKEQIMELLKDITNEEVAEKPVRPIPSITISADRLEKEREVHLVVAALIATVTFAAAITVPGGLKKEKGSEQGIPFLIHDATFKAFIVTDALAFLFSLCALLFHFGMLPPFSSIQRPTFLSHVGATTFLGYATYAMVIAFCTTIYVVLKPSYGLSFVC</sequence>
<dbReference type="PROSITE" id="PS50088">
    <property type="entry name" value="ANK_REPEAT"/>
    <property type="match status" value="3"/>
</dbReference>
<evidence type="ECO:0000256" key="2">
    <source>
        <dbReference type="ARBA" id="ARBA00022692"/>
    </source>
</evidence>
<dbReference type="InterPro" id="IPR026961">
    <property type="entry name" value="PGG_dom"/>
</dbReference>
<proteinExistence type="predicted"/>
<feature type="domain" description="PGG" evidence="9">
    <location>
        <begin position="335"/>
        <end position="448"/>
    </location>
</feature>
<keyword evidence="2 8" id="KW-0812">Transmembrane</keyword>
<keyword evidence="5 7" id="KW-0040">ANK repeat</keyword>
<dbReference type="PANTHER" id="PTHR24186:SF50">
    <property type="entry name" value="ANKYRIN REPEAT-CONTAINING PROTEIN ITN1-LIKE ISOFORM X1"/>
    <property type="match status" value="1"/>
</dbReference>
<keyword evidence="6 8" id="KW-0472">Membrane</keyword>
<dbReference type="PANTHER" id="PTHR24186">
    <property type="entry name" value="PROTEIN PHOSPHATASE 1 REGULATORY SUBUNIT"/>
    <property type="match status" value="1"/>
</dbReference>
<evidence type="ECO:0000313" key="10">
    <source>
        <dbReference type="EMBL" id="TYG74949.1"/>
    </source>
</evidence>
<evidence type="ECO:0000313" key="11">
    <source>
        <dbReference type="Proteomes" id="UP000323506"/>
    </source>
</evidence>
<dbReference type="InterPro" id="IPR002110">
    <property type="entry name" value="Ankyrin_rpt"/>
</dbReference>
<feature type="transmembrane region" description="Helical" evidence="8">
    <location>
        <begin position="342"/>
        <end position="365"/>
    </location>
</feature>
<dbReference type="EMBL" id="CM017704">
    <property type="protein sequence ID" value="TYG74949.1"/>
    <property type="molecule type" value="Genomic_DNA"/>
</dbReference>
<reference evidence="10 11" key="1">
    <citation type="submission" date="2019-06" db="EMBL/GenBank/DDBJ databases">
        <title>WGS assembly of Gossypium darwinii.</title>
        <authorList>
            <person name="Chen Z.J."/>
            <person name="Sreedasyam A."/>
            <person name="Ando A."/>
            <person name="Song Q."/>
            <person name="De L."/>
            <person name="Hulse-Kemp A."/>
            <person name="Ding M."/>
            <person name="Ye W."/>
            <person name="Kirkbride R."/>
            <person name="Jenkins J."/>
            <person name="Plott C."/>
            <person name="Lovell J."/>
            <person name="Lin Y.-M."/>
            <person name="Vaughn R."/>
            <person name="Liu B."/>
            <person name="Li W."/>
            <person name="Simpson S."/>
            <person name="Scheffler B."/>
            <person name="Saski C."/>
            <person name="Grover C."/>
            <person name="Hu G."/>
            <person name="Conover J."/>
            <person name="Carlson J."/>
            <person name="Shu S."/>
            <person name="Boston L."/>
            <person name="Williams M."/>
            <person name="Peterson D."/>
            <person name="Mcgee K."/>
            <person name="Jones D."/>
            <person name="Wendel J."/>
            <person name="Stelly D."/>
            <person name="Grimwood J."/>
            <person name="Schmutz J."/>
        </authorList>
    </citation>
    <scope>NUCLEOTIDE SEQUENCE [LARGE SCALE GENOMIC DNA]</scope>
    <source>
        <strain evidence="10">1808015.09</strain>
    </source>
</reference>
<evidence type="ECO:0000256" key="3">
    <source>
        <dbReference type="ARBA" id="ARBA00022737"/>
    </source>
</evidence>
<evidence type="ECO:0000256" key="6">
    <source>
        <dbReference type="ARBA" id="ARBA00023136"/>
    </source>
</evidence>
<feature type="repeat" description="ANK" evidence="7">
    <location>
        <begin position="86"/>
        <end position="118"/>
    </location>
</feature>
<dbReference type="PROSITE" id="PS50297">
    <property type="entry name" value="ANK_REP_REGION"/>
    <property type="match status" value="3"/>
</dbReference>
<keyword evidence="3" id="KW-0677">Repeat</keyword>
<keyword evidence="11" id="KW-1185">Reference proteome</keyword>
<dbReference type="AlphaFoldDB" id="A0A5D2CZG6"/>
<gene>
    <name evidence="10" type="ORF">ES288_D04G225000v1</name>
</gene>
<evidence type="ECO:0000256" key="5">
    <source>
        <dbReference type="ARBA" id="ARBA00023043"/>
    </source>
</evidence>
<dbReference type="SUPFAM" id="SSF48403">
    <property type="entry name" value="Ankyrin repeat"/>
    <property type="match status" value="1"/>
</dbReference>
<comment type="subcellular location">
    <subcellularLocation>
        <location evidence="1">Membrane</location>
        <topology evidence="1">Multi-pass membrane protein</topology>
    </subcellularLocation>
</comment>
<dbReference type="Pfam" id="PF12796">
    <property type="entry name" value="Ank_2"/>
    <property type="match status" value="2"/>
</dbReference>
<feature type="repeat" description="ANK" evidence="7">
    <location>
        <begin position="139"/>
        <end position="161"/>
    </location>
</feature>
<evidence type="ECO:0000259" key="9">
    <source>
        <dbReference type="Pfam" id="PF13962"/>
    </source>
</evidence>
<dbReference type="InterPro" id="IPR036770">
    <property type="entry name" value="Ankyrin_rpt-contain_sf"/>
</dbReference>